<evidence type="ECO:0000313" key="1">
    <source>
        <dbReference type="EMBL" id="KAL1252334.1"/>
    </source>
</evidence>
<name>A0ABR3LHI2_9TELE</name>
<evidence type="ECO:0000313" key="2">
    <source>
        <dbReference type="Proteomes" id="UP001558613"/>
    </source>
</evidence>
<proteinExistence type="predicted"/>
<sequence length="130" mass="14944">MVLFSVTSRQVVLLELTVPWEDRMEEAFEWKRAKYELAGECCNRGWKTHCLPVEESDTRKMVCRKDNGNQWQTGHLEHQDFSRWAAGQRGPAQSAQTSPPYLVYSKIVGPGTRPFFASDLRSDIRRVAIA</sequence>
<dbReference type="Proteomes" id="UP001558613">
    <property type="component" value="Unassembled WGS sequence"/>
</dbReference>
<reference evidence="1 2" key="1">
    <citation type="submission" date="2023-09" db="EMBL/GenBank/DDBJ databases">
        <authorList>
            <person name="Wang M."/>
        </authorList>
    </citation>
    <scope>NUCLEOTIDE SEQUENCE [LARGE SCALE GENOMIC DNA]</scope>
    <source>
        <strain evidence="1">GT-2023</strain>
        <tissue evidence="1">Liver</tissue>
    </source>
</reference>
<comment type="caution">
    <text evidence="1">The sequence shown here is derived from an EMBL/GenBank/DDBJ whole genome shotgun (WGS) entry which is preliminary data.</text>
</comment>
<accession>A0ABR3LHI2</accession>
<protein>
    <submittedName>
        <fullName evidence="1">Uncharacterized protein</fullName>
    </submittedName>
</protein>
<organism evidence="1 2">
    <name type="scientific">Cirrhinus molitorella</name>
    <name type="common">mud carp</name>
    <dbReference type="NCBI Taxonomy" id="172907"/>
    <lineage>
        <taxon>Eukaryota</taxon>
        <taxon>Metazoa</taxon>
        <taxon>Chordata</taxon>
        <taxon>Craniata</taxon>
        <taxon>Vertebrata</taxon>
        <taxon>Euteleostomi</taxon>
        <taxon>Actinopterygii</taxon>
        <taxon>Neopterygii</taxon>
        <taxon>Teleostei</taxon>
        <taxon>Ostariophysi</taxon>
        <taxon>Cypriniformes</taxon>
        <taxon>Cyprinidae</taxon>
        <taxon>Labeoninae</taxon>
        <taxon>Labeonini</taxon>
        <taxon>Cirrhinus</taxon>
    </lineage>
</organism>
<keyword evidence="2" id="KW-1185">Reference proteome</keyword>
<gene>
    <name evidence="1" type="ORF">QQF64_017027</name>
</gene>
<dbReference type="EMBL" id="JAYMGO010000021">
    <property type="protein sequence ID" value="KAL1252334.1"/>
    <property type="molecule type" value="Genomic_DNA"/>
</dbReference>